<evidence type="ECO:0000313" key="2">
    <source>
        <dbReference type="Proteomes" id="UP000324222"/>
    </source>
</evidence>
<protein>
    <submittedName>
        <fullName evidence="1">Uncharacterized protein</fullName>
    </submittedName>
</protein>
<gene>
    <name evidence="1" type="ORF">E2C01_040776</name>
</gene>
<evidence type="ECO:0000313" key="1">
    <source>
        <dbReference type="EMBL" id="MPC47042.1"/>
    </source>
</evidence>
<accession>A0A5B7FKN5</accession>
<dbReference type="Proteomes" id="UP000324222">
    <property type="component" value="Unassembled WGS sequence"/>
</dbReference>
<dbReference type="AlphaFoldDB" id="A0A5B7FKN5"/>
<comment type="caution">
    <text evidence="1">The sequence shown here is derived from an EMBL/GenBank/DDBJ whole genome shotgun (WGS) entry which is preliminary data.</text>
</comment>
<name>A0A5B7FKN5_PORTR</name>
<dbReference type="EMBL" id="VSRR010007514">
    <property type="protein sequence ID" value="MPC47042.1"/>
    <property type="molecule type" value="Genomic_DNA"/>
</dbReference>
<sequence>MSSRWPPAISQASTAARYQAIKSPVLLCIPSISTGKFPQCFSSITPVHVDGAIGTRTLMAAAGWIQQCPRDATKARCKTCGTAIQPRMKLLVTHASGKKHLNLMSAAGSKIVQGSIRDSLQPLTCL</sequence>
<organism evidence="1 2">
    <name type="scientific">Portunus trituberculatus</name>
    <name type="common">Swimming crab</name>
    <name type="synonym">Neptunus trituberculatus</name>
    <dbReference type="NCBI Taxonomy" id="210409"/>
    <lineage>
        <taxon>Eukaryota</taxon>
        <taxon>Metazoa</taxon>
        <taxon>Ecdysozoa</taxon>
        <taxon>Arthropoda</taxon>
        <taxon>Crustacea</taxon>
        <taxon>Multicrustacea</taxon>
        <taxon>Malacostraca</taxon>
        <taxon>Eumalacostraca</taxon>
        <taxon>Eucarida</taxon>
        <taxon>Decapoda</taxon>
        <taxon>Pleocyemata</taxon>
        <taxon>Brachyura</taxon>
        <taxon>Eubrachyura</taxon>
        <taxon>Portunoidea</taxon>
        <taxon>Portunidae</taxon>
        <taxon>Portuninae</taxon>
        <taxon>Portunus</taxon>
    </lineage>
</organism>
<keyword evidence="2" id="KW-1185">Reference proteome</keyword>
<reference evidence="1 2" key="1">
    <citation type="submission" date="2019-05" db="EMBL/GenBank/DDBJ databases">
        <title>Another draft genome of Portunus trituberculatus and its Hox gene families provides insights of decapod evolution.</title>
        <authorList>
            <person name="Jeong J.-H."/>
            <person name="Song I."/>
            <person name="Kim S."/>
            <person name="Choi T."/>
            <person name="Kim D."/>
            <person name="Ryu S."/>
            <person name="Kim W."/>
        </authorList>
    </citation>
    <scope>NUCLEOTIDE SEQUENCE [LARGE SCALE GENOMIC DNA]</scope>
    <source>
        <tissue evidence="1">Muscle</tissue>
    </source>
</reference>
<proteinExistence type="predicted"/>